<feature type="compositionally biased region" description="Basic residues" evidence="1">
    <location>
        <begin position="205"/>
        <end position="218"/>
    </location>
</feature>
<sequence length="227" mass="25072">MCRQIPIGVARISFSGRTGWARRRVGINPGCPGGARHRPAKDTQIEVDGDYEESNDEALGIEVPQRISGRRQALTEMEHGGRMRRGTRRSGRQRLARRQRLETEVAGAGTRPESTTRSSLAHVTGQRGRGAGDAEVGAVLRWRCTAAEEEEGGATKAMARGSGELRPVAAHGEVGRHTRRGRSRRGEVAWWRRRATPRRVAAAGRGRRSCRGRGRRASRREVRTGEE</sequence>
<feature type="region of interest" description="Disordered" evidence="1">
    <location>
        <begin position="151"/>
        <end position="227"/>
    </location>
</feature>
<dbReference type="EMBL" id="KD102545">
    <property type="protein sequence ID" value="EMS60969.1"/>
    <property type="molecule type" value="Genomic_DNA"/>
</dbReference>
<organism evidence="2">
    <name type="scientific">Triticum urartu</name>
    <name type="common">Red wild einkorn</name>
    <name type="synonym">Crithodium urartu</name>
    <dbReference type="NCBI Taxonomy" id="4572"/>
    <lineage>
        <taxon>Eukaryota</taxon>
        <taxon>Viridiplantae</taxon>
        <taxon>Streptophyta</taxon>
        <taxon>Embryophyta</taxon>
        <taxon>Tracheophyta</taxon>
        <taxon>Spermatophyta</taxon>
        <taxon>Magnoliopsida</taxon>
        <taxon>Liliopsida</taxon>
        <taxon>Poales</taxon>
        <taxon>Poaceae</taxon>
        <taxon>BOP clade</taxon>
        <taxon>Pooideae</taxon>
        <taxon>Triticodae</taxon>
        <taxon>Triticeae</taxon>
        <taxon>Triticinae</taxon>
        <taxon>Triticum</taxon>
    </lineage>
</organism>
<reference evidence="2" key="1">
    <citation type="journal article" date="2013" name="Nature">
        <title>Draft genome of the wheat A-genome progenitor Triticum urartu.</title>
        <authorList>
            <person name="Ling H.Q."/>
            <person name="Zhao S."/>
            <person name="Liu D."/>
            <person name="Wang J."/>
            <person name="Sun H."/>
            <person name="Zhang C."/>
            <person name="Fan H."/>
            <person name="Li D."/>
            <person name="Dong L."/>
            <person name="Tao Y."/>
            <person name="Gao C."/>
            <person name="Wu H."/>
            <person name="Li Y."/>
            <person name="Cui Y."/>
            <person name="Guo X."/>
            <person name="Zheng S."/>
            <person name="Wang B."/>
            <person name="Yu K."/>
            <person name="Liang Q."/>
            <person name="Yang W."/>
            <person name="Lou X."/>
            <person name="Chen J."/>
            <person name="Feng M."/>
            <person name="Jian J."/>
            <person name="Zhang X."/>
            <person name="Luo G."/>
            <person name="Jiang Y."/>
            <person name="Liu J."/>
            <person name="Wang Z."/>
            <person name="Sha Y."/>
            <person name="Zhang B."/>
            <person name="Wu H."/>
            <person name="Tang D."/>
            <person name="Shen Q."/>
            <person name="Xue P."/>
            <person name="Zou S."/>
            <person name="Wang X."/>
            <person name="Liu X."/>
            <person name="Wang F."/>
            <person name="Yang Y."/>
            <person name="An X."/>
            <person name="Dong Z."/>
            <person name="Zhang K."/>
            <person name="Zhang X."/>
            <person name="Luo M.C."/>
            <person name="Dvorak J."/>
            <person name="Tong Y."/>
            <person name="Wang J."/>
            <person name="Yang H."/>
            <person name="Li Z."/>
            <person name="Wang D."/>
            <person name="Zhang A."/>
            <person name="Wang J."/>
        </authorList>
    </citation>
    <scope>NUCLEOTIDE SEQUENCE</scope>
</reference>
<evidence type="ECO:0000256" key="1">
    <source>
        <dbReference type="SAM" id="MobiDB-lite"/>
    </source>
</evidence>
<protein>
    <submittedName>
        <fullName evidence="2">Uncharacterized protein</fullName>
    </submittedName>
</protein>
<feature type="compositionally biased region" description="Polar residues" evidence="1">
    <location>
        <begin position="112"/>
        <end position="121"/>
    </location>
</feature>
<evidence type="ECO:0000313" key="2">
    <source>
        <dbReference type="EMBL" id="EMS60969.1"/>
    </source>
</evidence>
<feature type="region of interest" description="Disordered" evidence="1">
    <location>
        <begin position="76"/>
        <end position="132"/>
    </location>
</feature>
<accession>M8AJJ1</accession>
<gene>
    <name evidence="2" type="ORF">TRIUR3_35294</name>
</gene>
<dbReference type="AlphaFoldDB" id="M8AJJ1"/>
<feature type="compositionally biased region" description="Basic residues" evidence="1">
    <location>
        <begin position="82"/>
        <end position="98"/>
    </location>
</feature>
<proteinExistence type="predicted"/>
<name>M8AJJ1_TRIUA</name>